<name>A0A1R2D189_9CILI</name>
<feature type="domain" description="Ubiquitin fusion degradation protein UFD1 N-terminal subdomain 1" evidence="5">
    <location>
        <begin position="18"/>
        <end position="99"/>
    </location>
</feature>
<reference evidence="6 7" key="1">
    <citation type="submission" date="2016-11" db="EMBL/GenBank/DDBJ databases">
        <title>The macronuclear genome of Stentor coeruleus: a giant cell with tiny introns.</title>
        <authorList>
            <person name="Slabodnick M."/>
            <person name="Ruby J.G."/>
            <person name="Reiff S.B."/>
            <person name="Swart E.C."/>
            <person name="Gosai S."/>
            <person name="Prabakaran S."/>
            <person name="Witkowska E."/>
            <person name="Larue G.E."/>
            <person name="Fisher S."/>
            <person name="Freeman R.M."/>
            <person name="Gunawardena J."/>
            <person name="Chu W."/>
            <person name="Stover N.A."/>
            <person name="Gregory B.D."/>
            <person name="Nowacki M."/>
            <person name="Derisi J."/>
            <person name="Roy S.W."/>
            <person name="Marshall W.F."/>
            <person name="Sood P."/>
        </authorList>
    </citation>
    <scope>NUCLEOTIDE SEQUENCE [LARGE SCALE GENOMIC DNA]</scope>
    <source>
        <strain evidence="6">WM001</strain>
    </source>
</reference>
<evidence type="ECO:0000313" key="7">
    <source>
        <dbReference type="Proteomes" id="UP000187209"/>
    </source>
</evidence>
<keyword evidence="4" id="KW-0067">ATP-binding</keyword>
<comment type="similarity">
    <text evidence="1">Belongs to the UFD1 family.</text>
</comment>
<dbReference type="PANTHER" id="PTHR12555">
    <property type="entry name" value="UBIQUITIN FUSION DEGRADATON PROTEIN 1"/>
    <property type="match status" value="1"/>
</dbReference>
<evidence type="ECO:0000259" key="5">
    <source>
        <dbReference type="Pfam" id="PF03152"/>
    </source>
</evidence>
<accession>A0A1R2D189</accession>
<proteinExistence type="inferred from homology"/>
<dbReference type="GO" id="GO:0034098">
    <property type="term" value="C:VCP-NPL4-UFD1 AAA ATPase complex"/>
    <property type="evidence" value="ECO:0007669"/>
    <property type="project" value="TreeGrafter"/>
</dbReference>
<sequence length="374" mass="43275">MENIKKAKNYKTIKLFHHVFPVNLSESYTEDIEYSDKIVLPVSVSLELRINNLPLPPLMVLVPERPMQNIIYCSIHSFTAEEDTVYIPLWMYSELGYKSLNLSHANRKNIKLGYGLKLCIAPYKESPNHYLVPKCAYIKVFCKEHVKVDDVKKALLNYRVVVENKEILLDIKNTKKSFRVVQVKPESMALLSEESIVEIGEKTNEPEEKIEKLPSIKEGNKSVDLEVIPQRPERVPKFLMEIMNKKSTLALKNDSKKRSRTHHAPLFLFDDLNQVNLRVSKHFKSPEKIKRSKNRTVMTTSRPSNDFEANSSPKVISFNLPSINSKIKKKEKSVVRSSVNIEKWFRPKNRKTSANNSSEFMPLDIIIQYKSQNS</sequence>
<dbReference type="PANTHER" id="PTHR12555:SF15">
    <property type="entry name" value="FUSION DEGRADATION PROTEIN (UFD1), PUTATIVE (AFU_ORTHOLOGUE AFUA_4G04640)-RELATED"/>
    <property type="match status" value="1"/>
</dbReference>
<comment type="caution">
    <text evidence="6">The sequence shown here is derived from an EMBL/GenBank/DDBJ whole genome shotgun (WGS) entry which is preliminary data.</text>
</comment>
<dbReference type="Pfam" id="PF03152">
    <property type="entry name" value="UFD1_N1"/>
    <property type="match status" value="1"/>
</dbReference>
<keyword evidence="7" id="KW-1185">Reference proteome</keyword>
<dbReference type="AlphaFoldDB" id="A0A1R2D189"/>
<keyword evidence="2" id="KW-0547">Nucleotide-binding</keyword>
<dbReference type="InterPro" id="IPR029067">
    <property type="entry name" value="CDC48_domain_2-like_sf"/>
</dbReference>
<evidence type="ECO:0000256" key="4">
    <source>
        <dbReference type="ARBA" id="ARBA00022840"/>
    </source>
</evidence>
<gene>
    <name evidence="6" type="ORF">SteCoe_1731</name>
</gene>
<dbReference type="InterPro" id="IPR004854">
    <property type="entry name" value="Ufd1-like"/>
</dbReference>
<dbReference type="EMBL" id="MPUH01000018">
    <property type="protein sequence ID" value="OMJ95029.1"/>
    <property type="molecule type" value="Genomic_DNA"/>
</dbReference>
<keyword evidence="3" id="KW-0833">Ubl conjugation pathway</keyword>
<dbReference type="InterPro" id="IPR042299">
    <property type="entry name" value="Ufd1-like_Nn"/>
</dbReference>
<dbReference type="InterPro" id="IPR055417">
    <property type="entry name" value="UFD1_N1"/>
</dbReference>
<protein>
    <recommendedName>
        <fullName evidence="5">Ubiquitin fusion degradation protein UFD1 N-terminal subdomain 1 domain-containing protein</fullName>
    </recommendedName>
</protein>
<dbReference type="GO" id="GO:0005524">
    <property type="term" value="F:ATP binding"/>
    <property type="evidence" value="ECO:0007669"/>
    <property type="project" value="UniProtKB-KW"/>
</dbReference>
<dbReference type="GO" id="GO:0036503">
    <property type="term" value="P:ERAD pathway"/>
    <property type="evidence" value="ECO:0007669"/>
    <property type="project" value="TreeGrafter"/>
</dbReference>
<evidence type="ECO:0000256" key="3">
    <source>
        <dbReference type="ARBA" id="ARBA00022786"/>
    </source>
</evidence>
<evidence type="ECO:0000313" key="6">
    <source>
        <dbReference type="EMBL" id="OMJ95029.1"/>
    </source>
</evidence>
<dbReference type="SUPFAM" id="SSF54585">
    <property type="entry name" value="Cdc48 domain 2-like"/>
    <property type="match status" value="1"/>
</dbReference>
<dbReference type="Proteomes" id="UP000187209">
    <property type="component" value="Unassembled WGS sequence"/>
</dbReference>
<evidence type="ECO:0000256" key="2">
    <source>
        <dbReference type="ARBA" id="ARBA00022741"/>
    </source>
</evidence>
<evidence type="ECO:0000256" key="1">
    <source>
        <dbReference type="ARBA" id="ARBA00006043"/>
    </source>
</evidence>
<dbReference type="Gene3D" id="2.40.40.50">
    <property type="entry name" value="Ubiquitin fusion degradation protein UFD1, N-terminal domain"/>
    <property type="match status" value="1"/>
</dbReference>
<organism evidence="6 7">
    <name type="scientific">Stentor coeruleus</name>
    <dbReference type="NCBI Taxonomy" id="5963"/>
    <lineage>
        <taxon>Eukaryota</taxon>
        <taxon>Sar</taxon>
        <taxon>Alveolata</taxon>
        <taxon>Ciliophora</taxon>
        <taxon>Postciliodesmatophora</taxon>
        <taxon>Heterotrichea</taxon>
        <taxon>Heterotrichida</taxon>
        <taxon>Stentoridae</taxon>
        <taxon>Stentor</taxon>
    </lineage>
</organism>
<dbReference type="GO" id="GO:0031593">
    <property type="term" value="F:polyubiquitin modification-dependent protein binding"/>
    <property type="evidence" value="ECO:0007669"/>
    <property type="project" value="TreeGrafter"/>
</dbReference>
<dbReference type="GO" id="GO:0006511">
    <property type="term" value="P:ubiquitin-dependent protein catabolic process"/>
    <property type="evidence" value="ECO:0007669"/>
    <property type="project" value="InterPro"/>
</dbReference>